<dbReference type="InterPro" id="IPR050131">
    <property type="entry name" value="Peptidase_S8_subtilisin-like"/>
</dbReference>
<evidence type="ECO:0000256" key="8">
    <source>
        <dbReference type="SAM" id="MobiDB-lite"/>
    </source>
</evidence>
<dbReference type="PROSITE" id="PS00136">
    <property type="entry name" value="SUBTILASE_ASP"/>
    <property type="match status" value="1"/>
</dbReference>
<dbReference type="Gene3D" id="3.40.50.200">
    <property type="entry name" value="Peptidase S8/S53 domain"/>
    <property type="match status" value="1"/>
</dbReference>
<feature type="active site" description="Charge relay system" evidence="5 6">
    <location>
        <position position="445"/>
    </location>
</feature>
<dbReference type="PANTHER" id="PTHR43806">
    <property type="entry name" value="PEPTIDASE S8"/>
    <property type="match status" value="1"/>
</dbReference>
<evidence type="ECO:0000259" key="10">
    <source>
        <dbReference type="Pfam" id="PF00082"/>
    </source>
</evidence>
<feature type="region of interest" description="Disordered" evidence="8">
    <location>
        <begin position="343"/>
        <end position="368"/>
    </location>
</feature>
<name>A0A2N3YHN5_9MICO</name>
<dbReference type="PROSITE" id="PS51318">
    <property type="entry name" value="TAT"/>
    <property type="match status" value="1"/>
</dbReference>
<dbReference type="GO" id="GO:0004252">
    <property type="term" value="F:serine-type endopeptidase activity"/>
    <property type="evidence" value="ECO:0007669"/>
    <property type="project" value="UniProtKB-UniRule"/>
</dbReference>
<dbReference type="EMBL" id="PJNE01000001">
    <property type="protein sequence ID" value="PKW26365.1"/>
    <property type="molecule type" value="Genomic_DNA"/>
</dbReference>
<sequence length="514" mass="52974">MTRTHLRRRAAIAAASVAVLGSALFSGAASAATTAEAPSTPVPIVTPDGQVFSYLLNTRIANPGQTTVVSKAVARAGGVVVQAWPQIGVIVAHSDRAAFRADVAKAAGNALDSVGATRSVPVSEGTPADVSSTWGHGASVYKQGAKKPANGDLPGAAAPAAATDPREGEQWDMRMIKADEAHQVTDGSRSVVVGILDSGIEADHPDLAANIDAADSVGCVDAGRPDTSRAAWLDSKAPGGYHGTHVAGTVAAARNGIGIVGVAPNVRLASVRVVNDDGFIYPEYAVCGFVWAGLKHMDVTNNSYYVDPFEYYCDDQPDQHAAKEAVRRAVTWSTEQGVVHAAAAGNSANDLSDKSSFQDTGSPDDGTPVTRWLNSTCGDIPTELDGVVTVSSVERYPANTLDSRLSSFSNRGLGVIDVAAPGSRILSTIPRTTVASGYALLSGTSMASPHVAGVLALMKSAHPTWTPAQMIEKLRQQADDKACSVATGGVPCVGPVEDNSYFGEGMVDALDAVS</sequence>
<reference evidence="11 12" key="1">
    <citation type="submission" date="2017-12" db="EMBL/GenBank/DDBJ databases">
        <title>Sequencing the genomes of 1000 Actinobacteria strains.</title>
        <authorList>
            <person name="Klenk H.-P."/>
        </authorList>
    </citation>
    <scope>NUCLEOTIDE SEQUENCE [LARGE SCALE GENOMIC DNA]</scope>
    <source>
        <strain evidence="11 12">DSM 12806</strain>
    </source>
</reference>
<keyword evidence="3 6" id="KW-0378">Hydrolase</keyword>
<dbReference type="Pfam" id="PF00082">
    <property type="entry name" value="Peptidase_S8"/>
    <property type="match status" value="1"/>
</dbReference>
<proteinExistence type="inferred from homology"/>
<accession>A0A2N3YHN5</accession>
<evidence type="ECO:0000256" key="4">
    <source>
        <dbReference type="ARBA" id="ARBA00022825"/>
    </source>
</evidence>
<dbReference type="InterPro" id="IPR023828">
    <property type="entry name" value="Peptidase_S8_Ser-AS"/>
</dbReference>
<feature type="chain" id="PRO_5014982257" evidence="9">
    <location>
        <begin position="32"/>
        <end position="514"/>
    </location>
</feature>
<dbReference type="AlphaFoldDB" id="A0A2N3YHN5"/>
<dbReference type="PRINTS" id="PR00723">
    <property type="entry name" value="SUBTILISIN"/>
</dbReference>
<evidence type="ECO:0000313" key="12">
    <source>
        <dbReference type="Proteomes" id="UP000233781"/>
    </source>
</evidence>
<feature type="domain" description="Peptidase S8/S53" evidence="10">
    <location>
        <begin position="189"/>
        <end position="481"/>
    </location>
</feature>
<keyword evidence="12" id="KW-1185">Reference proteome</keyword>
<dbReference type="OrthoDB" id="9813435at2"/>
<evidence type="ECO:0000313" key="11">
    <source>
        <dbReference type="EMBL" id="PKW26365.1"/>
    </source>
</evidence>
<protein>
    <submittedName>
        <fullName evidence="11">Subtilisin family serine protease</fullName>
    </submittedName>
</protein>
<feature type="signal peptide" evidence="9">
    <location>
        <begin position="1"/>
        <end position="31"/>
    </location>
</feature>
<keyword evidence="2 6" id="KW-0645">Protease</keyword>
<evidence type="ECO:0000256" key="5">
    <source>
        <dbReference type="PIRSR" id="PIRSR615500-1"/>
    </source>
</evidence>
<dbReference type="InterPro" id="IPR015500">
    <property type="entry name" value="Peptidase_S8_subtilisin-rel"/>
</dbReference>
<dbReference type="PROSITE" id="PS51892">
    <property type="entry name" value="SUBTILASE"/>
    <property type="match status" value="1"/>
</dbReference>
<dbReference type="PROSITE" id="PS00137">
    <property type="entry name" value="SUBTILASE_HIS"/>
    <property type="match status" value="1"/>
</dbReference>
<evidence type="ECO:0000256" key="3">
    <source>
        <dbReference type="ARBA" id="ARBA00022801"/>
    </source>
</evidence>
<dbReference type="PANTHER" id="PTHR43806:SF11">
    <property type="entry name" value="CEREVISIN-RELATED"/>
    <property type="match status" value="1"/>
</dbReference>
<comment type="similarity">
    <text evidence="1 6 7">Belongs to the peptidase S8 family.</text>
</comment>
<dbReference type="PROSITE" id="PS00138">
    <property type="entry name" value="SUBTILASE_SER"/>
    <property type="match status" value="1"/>
</dbReference>
<evidence type="ECO:0000256" key="1">
    <source>
        <dbReference type="ARBA" id="ARBA00011073"/>
    </source>
</evidence>
<dbReference type="InterPro" id="IPR036852">
    <property type="entry name" value="Peptidase_S8/S53_dom_sf"/>
</dbReference>
<evidence type="ECO:0000256" key="2">
    <source>
        <dbReference type="ARBA" id="ARBA00022670"/>
    </source>
</evidence>
<dbReference type="InterPro" id="IPR023827">
    <property type="entry name" value="Peptidase_S8_Asp-AS"/>
</dbReference>
<evidence type="ECO:0000256" key="9">
    <source>
        <dbReference type="SAM" id="SignalP"/>
    </source>
</evidence>
<gene>
    <name evidence="11" type="ORF">ATL31_1176</name>
</gene>
<keyword evidence="4 6" id="KW-0720">Serine protease</keyword>
<feature type="active site" description="Charge relay system" evidence="5 6">
    <location>
        <position position="242"/>
    </location>
</feature>
<dbReference type="InterPro" id="IPR022398">
    <property type="entry name" value="Peptidase_S8_His-AS"/>
</dbReference>
<feature type="compositionally biased region" description="Polar residues" evidence="8">
    <location>
        <begin position="346"/>
        <end position="361"/>
    </location>
</feature>
<dbReference type="RefSeq" id="WP_101394944.1">
    <property type="nucleotide sequence ID" value="NZ_PJNE01000001.1"/>
</dbReference>
<dbReference type="InterPro" id="IPR006311">
    <property type="entry name" value="TAT_signal"/>
</dbReference>
<dbReference type="SUPFAM" id="SSF52743">
    <property type="entry name" value="Subtilisin-like"/>
    <property type="match status" value="1"/>
</dbReference>
<feature type="active site" description="Charge relay system" evidence="5 6">
    <location>
        <position position="197"/>
    </location>
</feature>
<dbReference type="Proteomes" id="UP000233781">
    <property type="component" value="Unassembled WGS sequence"/>
</dbReference>
<comment type="caution">
    <text evidence="11">The sequence shown here is derived from an EMBL/GenBank/DDBJ whole genome shotgun (WGS) entry which is preliminary data.</text>
</comment>
<organism evidence="11 12">
    <name type="scientific">Phycicoccus duodecadis</name>
    <dbReference type="NCBI Taxonomy" id="173053"/>
    <lineage>
        <taxon>Bacteria</taxon>
        <taxon>Bacillati</taxon>
        <taxon>Actinomycetota</taxon>
        <taxon>Actinomycetes</taxon>
        <taxon>Micrococcales</taxon>
        <taxon>Intrasporangiaceae</taxon>
        <taxon>Phycicoccus</taxon>
    </lineage>
</organism>
<evidence type="ECO:0000256" key="7">
    <source>
        <dbReference type="RuleBase" id="RU003355"/>
    </source>
</evidence>
<keyword evidence="9" id="KW-0732">Signal</keyword>
<dbReference type="GO" id="GO:0006508">
    <property type="term" value="P:proteolysis"/>
    <property type="evidence" value="ECO:0007669"/>
    <property type="project" value="UniProtKB-KW"/>
</dbReference>
<evidence type="ECO:0000256" key="6">
    <source>
        <dbReference type="PROSITE-ProRule" id="PRU01240"/>
    </source>
</evidence>
<dbReference type="InterPro" id="IPR000209">
    <property type="entry name" value="Peptidase_S8/S53_dom"/>
</dbReference>